<evidence type="ECO:0000256" key="4">
    <source>
        <dbReference type="ARBA" id="ARBA00022692"/>
    </source>
</evidence>
<organism evidence="10 12">
    <name type="scientific">Vanilla planifolia</name>
    <name type="common">Vanilla</name>
    <dbReference type="NCBI Taxonomy" id="51239"/>
    <lineage>
        <taxon>Eukaryota</taxon>
        <taxon>Viridiplantae</taxon>
        <taxon>Streptophyta</taxon>
        <taxon>Embryophyta</taxon>
        <taxon>Tracheophyta</taxon>
        <taxon>Spermatophyta</taxon>
        <taxon>Magnoliopsida</taxon>
        <taxon>Liliopsida</taxon>
        <taxon>Asparagales</taxon>
        <taxon>Orchidaceae</taxon>
        <taxon>Vanilloideae</taxon>
        <taxon>Vanilleae</taxon>
        <taxon>Vanilla</taxon>
    </lineage>
</organism>
<keyword evidence="4 8" id="KW-0812">Transmembrane</keyword>
<dbReference type="PANTHER" id="PTHR11730:SF6">
    <property type="entry name" value="AMMONIUM TRANSPORTER"/>
    <property type="match status" value="1"/>
</dbReference>
<dbReference type="GO" id="GO:0005886">
    <property type="term" value="C:plasma membrane"/>
    <property type="evidence" value="ECO:0007669"/>
    <property type="project" value="TreeGrafter"/>
</dbReference>
<keyword evidence="5 8" id="KW-1133">Transmembrane helix</keyword>
<evidence type="ECO:0000256" key="3">
    <source>
        <dbReference type="ARBA" id="ARBA00022448"/>
    </source>
</evidence>
<dbReference type="EMBL" id="JADCNM010000003">
    <property type="protein sequence ID" value="KAG0490178.1"/>
    <property type="molecule type" value="Genomic_DNA"/>
</dbReference>
<feature type="transmembrane region" description="Helical" evidence="8">
    <location>
        <begin position="139"/>
        <end position="159"/>
    </location>
</feature>
<feature type="domain" description="Ammonium transporter AmtB-like" evidence="9">
    <location>
        <begin position="108"/>
        <end position="269"/>
    </location>
</feature>
<dbReference type="AlphaFoldDB" id="A0A835RCD1"/>
<dbReference type="InterPro" id="IPR024041">
    <property type="entry name" value="NH4_transpt_AmtB-like_dom"/>
</dbReference>
<keyword evidence="6 8" id="KW-0472">Membrane</keyword>
<evidence type="ECO:0000256" key="1">
    <source>
        <dbReference type="ARBA" id="ARBA00004141"/>
    </source>
</evidence>
<dbReference type="PANTHER" id="PTHR11730">
    <property type="entry name" value="AMMONIUM TRANSPORTER"/>
    <property type="match status" value="1"/>
</dbReference>
<feature type="transmembrane region" description="Helical" evidence="8">
    <location>
        <begin position="217"/>
        <end position="240"/>
    </location>
</feature>
<dbReference type="EMBL" id="JADCNL010000003">
    <property type="protein sequence ID" value="KAG0488479.1"/>
    <property type="molecule type" value="Genomic_DNA"/>
</dbReference>
<evidence type="ECO:0000313" key="12">
    <source>
        <dbReference type="Proteomes" id="UP000636800"/>
    </source>
</evidence>
<comment type="subcellular location">
    <subcellularLocation>
        <location evidence="1">Membrane</location>
        <topology evidence="1">Multi-pass membrane protein</topology>
    </subcellularLocation>
</comment>
<name>A0A835RCD1_VANPL</name>
<feature type="domain" description="Ammonium transporter AmtB-like" evidence="9">
    <location>
        <begin position="1"/>
        <end position="63"/>
    </location>
</feature>
<evidence type="ECO:0000313" key="13">
    <source>
        <dbReference type="Proteomes" id="UP000639772"/>
    </source>
</evidence>
<feature type="transmembrane region" description="Helical" evidence="8">
    <location>
        <begin position="28"/>
        <end position="49"/>
    </location>
</feature>
<dbReference type="OrthoDB" id="534912at2759"/>
<protein>
    <recommendedName>
        <fullName evidence="9">Ammonium transporter AmtB-like domain-containing protein</fullName>
    </recommendedName>
</protein>
<dbReference type="GO" id="GO:0097272">
    <property type="term" value="P:ammonium homeostasis"/>
    <property type="evidence" value="ECO:0007669"/>
    <property type="project" value="TreeGrafter"/>
</dbReference>
<keyword evidence="12" id="KW-1185">Reference proteome</keyword>
<proteinExistence type="inferred from homology"/>
<keyword evidence="7" id="KW-0924">Ammonia transport</keyword>
<comment type="similarity">
    <text evidence="2">Belongs to the ammonia transporter channel (TC 1.A.11.2) family.</text>
</comment>
<dbReference type="Proteomes" id="UP000636800">
    <property type="component" value="Chromosome 3"/>
</dbReference>
<evidence type="ECO:0000256" key="2">
    <source>
        <dbReference type="ARBA" id="ARBA00005887"/>
    </source>
</evidence>
<accession>A0A835RCD1</accession>
<comment type="caution">
    <text evidence="10">The sequence shown here is derived from an EMBL/GenBank/DDBJ whole genome shotgun (WGS) entry which is preliminary data.</text>
</comment>
<evidence type="ECO:0000256" key="7">
    <source>
        <dbReference type="ARBA" id="ARBA00023177"/>
    </source>
</evidence>
<evidence type="ECO:0000256" key="5">
    <source>
        <dbReference type="ARBA" id="ARBA00022989"/>
    </source>
</evidence>
<dbReference type="Pfam" id="PF00909">
    <property type="entry name" value="Ammonium_transp"/>
    <property type="match status" value="2"/>
</dbReference>
<dbReference type="Proteomes" id="UP000639772">
    <property type="component" value="Chromosome 3"/>
</dbReference>
<evidence type="ECO:0000313" key="11">
    <source>
        <dbReference type="EMBL" id="KAG0490178.1"/>
    </source>
</evidence>
<sequence>MVGGIAGFWGALIEGPRLGRFDHNGRPVALRGHSATLVVLGSFMLWFGWYGFNPGSFVSIAKSYGPIGSPDSWAMVRRRPSRRHHYPRRIHGCPHHSVRQAPSNSFFLDVGHWNVVDVCNGLLGGFAAITAGCAVVEPWAAVLCGFVAAWVLIGFNLMAARFRFDDPLEAAQLHGGCGAWGVLFTALFAKDEFVNEAYPGRPGRPHGLLMGGGWRLLAAHVVQILVIAGWVSVTMGPLFYGLHKFGLLRISPEEEMAGLDVTRHGGSAYVYHDEDSPSGDGKKNNVGREMLTIRGTDA</sequence>
<keyword evidence="3" id="KW-0813">Transport</keyword>
<dbReference type="GO" id="GO:0008519">
    <property type="term" value="F:ammonium channel activity"/>
    <property type="evidence" value="ECO:0007669"/>
    <property type="project" value="InterPro"/>
</dbReference>
<evidence type="ECO:0000256" key="6">
    <source>
        <dbReference type="ARBA" id="ARBA00023136"/>
    </source>
</evidence>
<dbReference type="InterPro" id="IPR029020">
    <property type="entry name" value="Ammonium/urea_transptr"/>
</dbReference>
<reference evidence="12 13" key="1">
    <citation type="journal article" date="2020" name="Nat. Food">
        <title>A phased Vanilla planifolia genome enables genetic improvement of flavour and production.</title>
        <authorList>
            <person name="Hasing T."/>
            <person name="Tang H."/>
            <person name="Brym M."/>
            <person name="Khazi F."/>
            <person name="Huang T."/>
            <person name="Chambers A.H."/>
        </authorList>
    </citation>
    <scope>NUCLEOTIDE SEQUENCE [LARGE SCALE GENOMIC DNA]</scope>
    <source>
        <tissue evidence="10">Leaf</tissue>
    </source>
</reference>
<dbReference type="Gene3D" id="1.10.3430.10">
    <property type="entry name" value="Ammonium transporter AmtB like domains"/>
    <property type="match status" value="2"/>
</dbReference>
<evidence type="ECO:0000256" key="8">
    <source>
        <dbReference type="SAM" id="Phobius"/>
    </source>
</evidence>
<dbReference type="SUPFAM" id="SSF111352">
    <property type="entry name" value="Ammonium transporter"/>
    <property type="match status" value="1"/>
</dbReference>
<gene>
    <name evidence="11" type="ORF">HPP92_007041</name>
    <name evidence="10" type="ORF">HPP92_007290</name>
</gene>
<evidence type="ECO:0000259" key="9">
    <source>
        <dbReference type="Pfam" id="PF00909"/>
    </source>
</evidence>
<evidence type="ECO:0000313" key="10">
    <source>
        <dbReference type="EMBL" id="KAG0488479.1"/>
    </source>
</evidence>